<comment type="caution">
    <text evidence="1">The sequence shown here is derived from an EMBL/GenBank/DDBJ whole genome shotgun (WGS) entry which is preliminary data.</text>
</comment>
<accession>A0ABR2JEH3</accession>
<dbReference type="Proteomes" id="UP001470230">
    <property type="component" value="Unassembled WGS sequence"/>
</dbReference>
<reference evidence="1 2" key="1">
    <citation type="submission" date="2024-04" db="EMBL/GenBank/DDBJ databases">
        <title>Tritrichomonas musculus Genome.</title>
        <authorList>
            <person name="Alves-Ferreira E."/>
            <person name="Grigg M."/>
            <person name="Lorenzi H."/>
            <person name="Galac M."/>
        </authorList>
    </citation>
    <scope>NUCLEOTIDE SEQUENCE [LARGE SCALE GENOMIC DNA]</scope>
    <source>
        <strain evidence="1 2">EAF2021</strain>
    </source>
</reference>
<name>A0ABR2JEH3_9EUKA</name>
<organism evidence="1 2">
    <name type="scientific">Tritrichomonas musculus</name>
    <dbReference type="NCBI Taxonomy" id="1915356"/>
    <lineage>
        <taxon>Eukaryota</taxon>
        <taxon>Metamonada</taxon>
        <taxon>Parabasalia</taxon>
        <taxon>Tritrichomonadida</taxon>
        <taxon>Tritrichomonadidae</taxon>
        <taxon>Tritrichomonas</taxon>
    </lineage>
</organism>
<gene>
    <name evidence="1" type="ORF">M9Y10_006556</name>
</gene>
<protein>
    <submittedName>
        <fullName evidence="1">Uncharacterized protein</fullName>
    </submittedName>
</protein>
<evidence type="ECO:0000313" key="2">
    <source>
        <dbReference type="Proteomes" id="UP001470230"/>
    </source>
</evidence>
<evidence type="ECO:0000313" key="1">
    <source>
        <dbReference type="EMBL" id="KAK8876358.1"/>
    </source>
</evidence>
<dbReference type="EMBL" id="JAPFFF010000012">
    <property type="protein sequence ID" value="KAK8876358.1"/>
    <property type="molecule type" value="Genomic_DNA"/>
</dbReference>
<sequence>MEGLKKIAKNIVVILVQLMESHKKTLAGCPSADCFFAFSAEISNYFGEILSDLFSNEENAMILPLFSYFHYCTQVKSFPDQYCSFNDFLNDFDNFGTNSSNRLQEKFSSIYFPNISRKVEDIDNGDLSNIFLDIVDFVDCHYKKDESPDVSQNIYSNRNSEDEVLNLSDVFAHESDKKSRLYNIFLDFQSSINSKK</sequence>
<proteinExistence type="predicted"/>
<keyword evidence="2" id="KW-1185">Reference proteome</keyword>